<dbReference type="InterPro" id="IPR010982">
    <property type="entry name" value="Lambda_DNA-bd_dom_sf"/>
</dbReference>
<dbReference type="GO" id="GO:0003677">
    <property type="term" value="F:DNA binding"/>
    <property type="evidence" value="ECO:0007669"/>
    <property type="project" value="InterPro"/>
</dbReference>
<evidence type="ECO:0000313" key="3">
    <source>
        <dbReference type="Proteomes" id="UP000185783"/>
    </source>
</evidence>
<dbReference type="RefSeq" id="WP_028482260.1">
    <property type="nucleotide sequence ID" value="NZ_LVVZ01000008.1"/>
</dbReference>
<dbReference type="EMBL" id="LVVZ01000008">
    <property type="protein sequence ID" value="OKL45030.1"/>
    <property type="molecule type" value="Genomic_DNA"/>
</dbReference>
<dbReference type="InterPro" id="IPR001387">
    <property type="entry name" value="Cro/C1-type_HTH"/>
</dbReference>
<dbReference type="Gene3D" id="1.10.260.40">
    <property type="entry name" value="lambda repressor-like DNA-binding domains"/>
    <property type="match status" value="1"/>
</dbReference>
<feature type="domain" description="HTH cro/C1-type" evidence="1">
    <location>
        <begin position="21"/>
        <end position="76"/>
    </location>
</feature>
<gene>
    <name evidence="2" type="ORF">A3843_05445</name>
</gene>
<reference evidence="2 3" key="1">
    <citation type="submission" date="2016-03" db="EMBL/GenBank/DDBJ databases">
        <title>Genome sequence of Nesiotobacter sp. nov., a moderately halophilic alphaproteobacterium isolated from the Yellow Sea, China.</title>
        <authorList>
            <person name="Zhang G."/>
            <person name="Zhang R."/>
        </authorList>
    </citation>
    <scope>NUCLEOTIDE SEQUENCE [LARGE SCALE GENOMIC DNA]</scope>
    <source>
        <strain evidence="2 3">WB1-6</strain>
    </source>
</reference>
<sequence length="110" mass="12431">MKKSTVKPNEEDLWDRRRRNLAAIIAYKRMTPKEVSEKAGYSINTVSKFLRADTKSLRWSTLEAICSVIGLPSAQILDSDNPLSTAKAELYELINGMSEDEARSLLDKLK</sequence>
<dbReference type="SMART" id="SM00530">
    <property type="entry name" value="HTH_XRE"/>
    <property type="match status" value="1"/>
</dbReference>
<keyword evidence="3" id="KW-1185">Reference proteome</keyword>
<dbReference type="PROSITE" id="PS50943">
    <property type="entry name" value="HTH_CROC1"/>
    <property type="match status" value="1"/>
</dbReference>
<comment type="caution">
    <text evidence="2">The sequence shown here is derived from an EMBL/GenBank/DDBJ whole genome shotgun (WGS) entry which is preliminary data.</text>
</comment>
<name>A0A1U7JJV3_9HYPH</name>
<protein>
    <recommendedName>
        <fullName evidence="1">HTH cro/C1-type domain-containing protein</fullName>
    </recommendedName>
</protein>
<dbReference type="Proteomes" id="UP000185783">
    <property type="component" value="Unassembled WGS sequence"/>
</dbReference>
<accession>A0A1U7JJV3</accession>
<dbReference type="SUPFAM" id="SSF47413">
    <property type="entry name" value="lambda repressor-like DNA-binding domains"/>
    <property type="match status" value="1"/>
</dbReference>
<evidence type="ECO:0000313" key="2">
    <source>
        <dbReference type="EMBL" id="OKL45030.1"/>
    </source>
</evidence>
<organism evidence="2 3">
    <name type="scientific">Pseudovibrio exalbescens</name>
    <dbReference type="NCBI Taxonomy" id="197461"/>
    <lineage>
        <taxon>Bacteria</taxon>
        <taxon>Pseudomonadati</taxon>
        <taxon>Pseudomonadota</taxon>
        <taxon>Alphaproteobacteria</taxon>
        <taxon>Hyphomicrobiales</taxon>
        <taxon>Stappiaceae</taxon>
        <taxon>Pseudovibrio</taxon>
    </lineage>
</organism>
<dbReference type="Pfam" id="PF13443">
    <property type="entry name" value="HTH_26"/>
    <property type="match status" value="1"/>
</dbReference>
<dbReference type="AlphaFoldDB" id="A0A1U7JJV3"/>
<proteinExistence type="predicted"/>
<evidence type="ECO:0000259" key="1">
    <source>
        <dbReference type="PROSITE" id="PS50943"/>
    </source>
</evidence>